<evidence type="ECO:0000313" key="3">
    <source>
        <dbReference type="Proteomes" id="UP001178662"/>
    </source>
</evidence>
<feature type="compositionally biased region" description="Acidic residues" evidence="1">
    <location>
        <begin position="12"/>
        <end position="22"/>
    </location>
</feature>
<organism evidence="2 3">
    <name type="scientific">Candidatus Cohnella colombiensis</name>
    <dbReference type="NCBI Taxonomy" id="3121368"/>
    <lineage>
        <taxon>Bacteria</taxon>
        <taxon>Bacillati</taxon>
        <taxon>Bacillota</taxon>
        <taxon>Bacilli</taxon>
        <taxon>Bacillales</taxon>
        <taxon>Paenibacillaceae</taxon>
        <taxon>Cohnella</taxon>
    </lineage>
</organism>
<gene>
    <name evidence="2" type="ORF">P0Y55_01975</name>
</gene>
<keyword evidence="3" id="KW-1185">Reference proteome</keyword>
<dbReference type="Proteomes" id="UP001178662">
    <property type="component" value="Chromosome"/>
</dbReference>
<feature type="compositionally biased region" description="Basic and acidic residues" evidence="1">
    <location>
        <begin position="106"/>
        <end position="163"/>
    </location>
</feature>
<feature type="region of interest" description="Disordered" evidence="1">
    <location>
        <begin position="1"/>
        <end position="22"/>
    </location>
</feature>
<proteinExistence type="predicted"/>
<dbReference type="AlphaFoldDB" id="A0AA95EXR0"/>
<reference evidence="2" key="1">
    <citation type="submission" date="2023-03" db="EMBL/GenBank/DDBJ databases">
        <title>Andean soil-derived lignocellulolytic bacterial consortium as a source of novel taxa and putative plastic-active enzymes.</title>
        <authorList>
            <person name="Diaz-Garcia L."/>
            <person name="Chuvochina M."/>
            <person name="Feuerriegel G."/>
            <person name="Bunk B."/>
            <person name="Sproer C."/>
            <person name="Streit W.R."/>
            <person name="Rodriguez L.M."/>
            <person name="Overmann J."/>
            <person name="Jimenez D.J."/>
        </authorList>
    </citation>
    <scope>NUCLEOTIDE SEQUENCE</scope>
    <source>
        <strain evidence="2">MAG 2441</strain>
    </source>
</reference>
<feature type="region of interest" description="Disordered" evidence="1">
    <location>
        <begin position="105"/>
        <end position="163"/>
    </location>
</feature>
<name>A0AA95EXR0_9BACL</name>
<protein>
    <submittedName>
        <fullName evidence="2">Uncharacterized protein</fullName>
    </submittedName>
</protein>
<sequence length="279" mass="32662">MSEFEEKRGTDEAELTAENDTEQLELIVVEEQQEEQLSSEPELEAESVDNLMAKDAPPEEFEQWRRLIQTEWQRLELGDMPIMLEPDIVPLIVADFVAQKEPSTLIKEEQIDHNKMQKDMAGKEHTEHKEDKEVKEGKEAEKKAKKERKREERRRLIASEQRVRQQTQTLQQIQQTQVDPTPVKDIVEMHDEVQPQIVETKSPSKILSQFHNNSTRQTTIKKRKLRNKIRSSAQRAKPIARMTKKPVARRSSRTKPLIRRTKAKIVKRIRRGVRKVKGA</sequence>
<accession>A0AA95EXR0</accession>
<dbReference type="EMBL" id="CP119317">
    <property type="protein sequence ID" value="WEK54871.1"/>
    <property type="molecule type" value="Genomic_DNA"/>
</dbReference>
<evidence type="ECO:0000313" key="2">
    <source>
        <dbReference type="EMBL" id="WEK54871.1"/>
    </source>
</evidence>
<feature type="region of interest" description="Disordered" evidence="1">
    <location>
        <begin position="224"/>
        <end position="259"/>
    </location>
</feature>
<feature type="compositionally biased region" description="Basic residues" evidence="1">
    <location>
        <begin position="242"/>
        <end position="259"/>
    </location>
</feature>
<evidence type="ECO:0000256" key="1">
    <source>
        <dbReference type="SAM" id="MobiDB-lite"/>
    </source>
</evidence>
<feature type="compositionally biased region" description="Basic and acidic residues" evidence="1">
    <location>
        <begin position="1"/>
        <end position="11"/>
    </location>
</feature>